<dbReference type="Gene3D" id="3.40.50.300">
    <property type="entry name" value="P-loop containing nucleotide triphosphate hydrolases"/>
    <property type="match status" value="1"/>
</dbReference>
<accession>A0A9W8QU16</accession>
<dbReference type="EMBL" id="JAOQAV010000138">
    <property type="protein sequence ID" value="KAJ4176982.1"/>
    <property type="molecule type" value="Genomic_DNA"/>
</dbReference>
<dbReference type="GO" id="GO:0005524">
    <property type="term" value="F:ATP binding"/>
    <property type="evidence" value="ECO:0007669"/>
    <property type="project" value="InterPro"/>
</dbReference>
<dbReference type="GO" id="GO:0003676">
    <property type="term" value="F:nucleic acid binding"/>
    <property type="evidence" value="ECO:0007669"/>
    <property type="project" value="InterPro"/>
</dbReference>
<dbReference type="GO" id="GO:0005694">
    <property type="term" value="C:chromosome"/>
    <property type="evidence" value="ECO:0007669"/>
    <property type="project" value="TreeGrafter"/>
</dbReference>
<dbReference type="InterPro" id="IPR014001">
    <property type="entry name" value="Helicase_ATP-bd"/>
</dbReference>
<dbReference type="GO" id="GO:0043138">
    <property type="term" value="F:3'-5' DNA helicase activity"/>
    <property type="evidence" value="ECO:0007669"/>
    <property type="project" value="TreeGrafter"/>
</dbReference>
<feature type="compositionally biased region" description="Acidic residues" evidence="2">
    <location>
        <begin position="58"/>
        <end position="73"/>
    </location>
</feature>
<dbReference type="GO" id="GO:0005737">
    <property type="term" value="C:cytoplasm"/>
    <property type="evidence" value="ECO:0007669"/>
    <property type="project" value="TreeGrafter"/>
</dbReference>
<evidence type="ECO:0000313" key="4">
    <source>
        <dbReference type="EMBL" id="KAJ4176982.1"/>
    </source>
</evidence>
<protein>
    <recommendedName>
        <fullName evidence="3">Helicase ATP-binding domain-containing protein</fullName>
    </recommendedName>
</protein>
<evidence type="ECO:0000256" key="1">
    <source>
        <dbReference type="ARBA" id="ARBA00005446"/>
    </source>
</evidence>
<dbReference type="AlphaFoldDB" id="A0A9W8QU16"/>
<organism evidence="4 5">
    <name type="scientific">Fusarium falciforme</name>
    <dbReference type="NCBI Taxonomy" id="195108"/>
    <lineage>
        <taxon>Eukaryota</taxon>
        <taxon>Fungi</taxon>
        <taxon>Dikarya</taxon>
        <taxon>Ascomycota</taxon>
        <taxon>Pezizomycotina</taxon>
        <taxon>Sordariomycetes</taxon>
        <taxon>Hypocreomycetidae</taxon>
        <taxon>Hypocreales</taxon>
        <taxon>Nectriaceae</taxon>
        <taxon>Fusarium</taxon>
        <taxon>Fusarium solani species complex</taxon>
    </lineage>
</organism>
<dbReference type="InterPro" id="IPR027417">
    <property type="entry name" value="P-loop_NTPase"/>
</dbReference>
<dbReference type="PANTHER" id="PTHR13710">
    <property type="entry name" value="DNA HELICASE RECQ FAMILY MEMBER"/>
    <property type="match status" value="1"/>
</dbReference>
<reference evidence="4" key="1">
    <citation type="submission" date="2022-09" db="EMBL/GenBank/DDBJ databases">
        <title>Fusarium specimens isolated from Avocado Roots.</title>
        <authorList>
            <person name="Stajich J."/>
            <person name="Roper C."/>
            <person name="Heimlech-Rivalta G."/>
        </authorList>
    </citation>
    <scope>NUCLEOTIDE SEQUENCE</scope>
    <source>
        <strain evidence="4">A02</strain>
    </source>
</reference>
<dbReference type="PANTHER" id="PTHR13710:SF154">
    <property type="entry name" value="RECQ HELICASE, PUTATIVE (AFU_ORTHOLOGUE AFUA_6G14720)-RELATED"/>
    <property type="match status" value="1"/>
</dbReference>
<feature type="domain" description="Helicase ATP-binding" evidence="3">
    <location>
        <begin position="182"/>
        <end position="315"/>
    </location>
</feature>
<gene>
    <name evidence="4" type="ORF">NW755_014125</name>
</gene>
<evidence type="ECO:0000313" key="5">
    <source>
        <dbReference type="Proteomes" id="UP001152087"/>
    </source>
</evidence>
<feature type="region of interest" description="Disordered" evidence="2">
    <location>
        <begin position="57"/>
        <end position="76"/>
    </location>
</feature>
<name>A0A9W8QU16_9HYPO</name>
<evidence type="ECO:0000259" key="3">
    <source>
        <dbReference type="PROSITE" id="PS51192"/>
    </source>
</evidence>
<dbReference type="InterPro" id="IPR011545">
    <property type="entry name" value="DEAD/DEAH_box_helicase_dom"/>
</dbReference>
<dbReference type="Pfam" id="PF00270">
    <property type="entry name" value="DEAD"/>
    <property type="match status" value="1"/>
</dbReference>
<dbReference type="SUPFAM" id="SSF52540">
    <property type="entry name" value="P-loop containing nucleoside triphosphate hydrolases"/>
    <property type="match status" value="1"/>
</dbReference>
<evidence type="ECO:0000256" key="2">
    <source>
        <dbReference type="SAM" id="MobiDB-lite"/>
    </source>
</evidence>
<dbReference type="PROSITE" id="PS51192">
    <property type="entry name" value="HELICASE_ATP_BIND_1"/>
    <property type="match status" value="1"/>
</dbReference>
<dbReference type="GO" id="GO:0000724">
    <property type="term" value="P:double-strand break repair via homologous recombination"/>
    <property type="evidence" value="ECO:0007669"/>
    <property type="project" value="TreeGrafter"/>
</dbReference>
<proteinExistence type="inferred from homology"/>
<comment type="similarity">
    <text evidence="1">Belongs to the helicase family. RecQ subfamily.</text>
</comment>
<keyword evidence="5" id="KW-1185">Reference proteome</keyword>
<dbReference type="GO" id="GO:0009378">
    <property type="term" value="F:four-way junction helicase activity"/>
    <property type="evidence" value="ECO:0007669"/>
    <property type="project" value="TreeGrafter"/>
</dbReference>
<sequence>MGRRATRHHARHRHHIVDLYASTPESRDCTWGHIATAIGRRFIRDAAITSRGLYGDLDRDDDEKASDQEEDGEKDTIINLQTGHSVWTSGLVYGRQVGEGNWETMQRRESFRILSGEWHRLLGLSSAGTLQTVAAGPGLKHKAASLGLEHFQQLRRVDLLLEPQRLLGPNARFPPGQKPIFDAIIHNKSPILAILPTSGGKSLLFQLPAASITSGVTVVIVPLVSLLGNLLDRCVDLKIPAARWAADHLPEKVSLVFATPEAAMTKRFQSYLDGLQSLARLDRIVVRECHSNLEGTLKFRLKMRELAPLPCGASR</sequence>
<comment type="caution">
    <text evidence="4">The sequence shown here is derived from an EMBL/GenBank/DDBJ whole genome shotgun (WGS) entry which is preliminary data.</text>
</comment>
<dbReference type="Proteomes" id="UP001152087">
    <property type="component" value="Unassembled WGS sequence"/>
</dbReference>